<evidence type="ECO:0000313" key="1">
    <source>
        <dbReference type="EMBL" id="MPN52118.1"/>
    </source>
</evidence>
<dbReference type="EMBL" id="VSSQ01117906">
    <property type="protein sequence ID" value="MPN52118.1"/>
    <property type="molecule type" value="Genomic_DNA"/>
</dbReference>
<accession>A0A645ILE3</accession>
<reference evidence="1" key="1">
    <citation type="submission" date="2019-08" db="EMBL/GenBank/DDBJ databases">
        <authorList>
            <person name="Kucharzyk K."/>
            <person name="Murdoch R.W."/>
            <person name="Higgins S."/>
            <person name="Loffler F."/>
        </authorList>
    </citation>
    <scope>NUCLEOTIDE SEQUENCE</scope>
</reference>
<comment type="caution">
    <text evidence="1">The sequence shown here is derived from an EMBL/GenBank/DDBJ whole genome shotgun (WGS) entry which is preliminary data.</text>
</comment>
<sequence length="84" mass="9265">MTPAHNQLNRLNFAGVIALNGAGKAQLNTIHRGGTHLLKQKQFCATDREFSIQCAIIQPHIDIHRARHTAAAILLKLTGEFRQG</sequence>
<dbReference type="AlphaFoldDB" id="A0A645ILE3"/>
<name>A0A645ILE3_9ZZZZ</name>
<proteinExistence type="predicted"/>
<organism evidence="1">
    <name type="scientific">bioreactor metagenome</name>
    <dbReference type="NCBI Taxonomy" id="1076179"/>
    <lineage>
        <taxon>unclassified sequences</taxon>
        <taxon>metagenomes</taxon>
        <taxon>ecological metagenomes</taxon>
    </lineage>
</organism>
<protein>
    <submittedName>
        <fullName evidence="1">Uncharacterized protein</fullName>
    </submittedName>
</protein>
<gene>
    <name evidence="1" type="ORF">SDC9_199772</name>
</gene>